<keyword evidence="1" id="KW-1133">Transmembrane helix</keyword>
<feature type="transmembrane region" description="Helical" evidence="1">
    <location>
        <begin position="6"/>
        <end position="35"/>
    </location>
</feature>
<dbReference type="AlphaFoldDB" id="S4NK77"/>
<keyword evidence="3" id="KW-1185">Reference proteome</keyword>
<dbReference type="Proteomes" id="UP000016361">
    <property type="component" value="Unassembled WGS sequence"/>
</dbReference>
<dbReference type="EMBL" id="BASH01000002">
    <property type="protein sequence ID" value="GAD16316.1"/>
    <property type="molecule type" value="Genomic_DNA"/>
</dbReference>
<evidence type="ECO:0000313" key="2">
    <source>
        <dbReference type="EMBL" id="GAD16316.1"/>
    </source>
</evidence>
<reference evidence="3" key="1">
    <citation type="journal article" date="2013" name="Genome Announc.">
        <title>Draft Genome Sequence of D-Branched-Chain Amino Acid Producer Lactobacillus otakiensis JCM 15040T, Isolated from a Traditional Japanese Pickle.</title>
        <authorList>
            <person name="Doi K."/>
            <person name="Mori K."/>
            <person name="Mutaguchi Y."/>
            <person name="Tashiro K."/>
            <person name="Fujino Y."/>
            <person name="Ohmori T."/>
            <person name="Kuhara S."/>
            <person name="Ohshima T."/>
        </authorList>
    </citation>
    <scope>NUCLEOTIDE SEQUENCE [LARGE SCALE GENOMIC DNA]</scope>
    <source>
        <strain evidence="3">JCM 15040</strain>
    </source>
</reference>
<keyword evidence="1" id="KW-0812">Transmembrane</keyword>
<name>S4NK77_9LACO</name>
<comment type="caution">
    <text evidence="2">The sequence shown here is derived from an EMBL/GenBank/DDBJ whole genome shotgun (WGS) entry which is preliminary data.</text>
</comment>
<sequence length="43" mass="4815">MSDLELVIVMIAIATALILAISKLLNAVVLLIIAWRKFKKHIK</sequence>
<proteinExistence type="predicted"/>
<keyword evidence="1" id="KW-0472">Membrane</keyword>
<protein>
    <submittedName>
        <fullName evidence="2">Uncharacterized protein</fullName>
    </submittedName>
</protein>
<accession>S4NK77</accession>
<gene>
    <name evidence="2" type="ORF">LOT_0854</name>
</gene>
<organism evidence="2 3">
    <name type="scientific">Lentilactobacillus otakiensis DSM 19908 = JCM 15040</name>
    <dbReference type="NCBI Taxonomy" id="1423780"/>
    <lineage>
        <taxon>Bacteria</taxon>
        <taxon>Bacillati</taxon>
        <taxon>Bacillota</taxon>
        <taxon>Bacilli</taxon>
        <taxon>Lactobacillales</taxon>
        <taxon>Lactobacillaceae</taxon>
        <taxon>Lentilactobacillus</taxon>
    </lineage>
</organism>
<evidence type="ECO:0000256" key="1">
    <source>
        <dbReference type="SAM" id="Phobius"/>
    </source>
</evidence>
<evidence type="ECO:0000313" key="3">
    <source>
        <dbReference type="Proteomes" id="UP000016361"/>
    </source>
</evidence>